<feature type="compositionally biased region" description="Basic and acidic residues" evidence="1">
    <location>
        <begin position="363"/>
        <end position="419"/>
    </location>
</feature>
<dbReference type="Pfam" id="PF20245">
    <property type="entry name" value="DUF6600"/>
    <property type="match status" value="1"/>
</dbReference>
<proteinExistence type="predicted"/>
<accession>A0A846N3B3</accession>
<comment type="caution">
    <text evidence="3">The sequence shown here is derived from an EMBL/GenBank/DDBJ whole genome shotgun (WGS) entry which is preliminary data.</text>
</comment>
<evidence type="ECO:0000256" key="1">
    <source>
        <dbReference type="SAM" id="MobiDB-lite"/>
    </source>
</evidence>
<feature type="region of interest" description="Disordered" evidence="1">
    <location>
        <begin position="338"/>
        <end position="500"/>
    </location>
</feature>
<evidence type="ECO:0000256" key="2">
    <source>
        <dbReference type="SAM" id="SignalP"/>
    </source>
</evidence>
<dbReference type="AlphaFoldDB" id="A0A846N3B3"/>
<organism evidence="3 4">
    <name type="scientific">Rhizomicrobium palustre</name>
    <dbReference type="NCBI Taxonomy" id="189966"/>
    <lineage>
        <taxon>Bacteria</taxon>
        <taxon>Pseudomonadati</taxon>
        <taxon>Pseudomonadota</taxon>
        <taxon>Alphaproteobacteria</taxon>
        <taxon>Micropepsales</taxon>
        <taxon>Micropepsaceae</taxon>
        <taxon>Rhizomicrobium</taxon>
    </lineage>
</organism>
<evidence type="ECO:0000313" key="4">
    <source>
        <dbReference type="Proteomes" id="UP000570514"/>
    </source>
</evidence>
<dbReference type="RefSeq" id="WP_167085049.1">
    <property type="nucleotide sequence ID" value="NZ_BAAADC010000001.1"/>
</dbReference>
<gene>
    <name evidence="3" type="ORF">FHS83_003786</name>
</gene>
<feature type="compositionally biased region" description="Basic and acidic residues" evidence="1">
    <location>
        <begin position="431"/>
        <end position="457"/>
    </location>
</feature>
<reference evidence="3 4" key="1">
    <citation type="submission" date="2020-03" db="EMBL/GenBank/DDBJ databases">
        <title>Genomic Encyclopedia of Type Strains, Phase IV (KMG-IV): sequencing the most valuable type-strain genomes for metagenomic binning, comparative biology and taxonomic classification.</title>
        <authorList>
            <person name="Goeker M."/>
        </authorList>
    </citation>
    <scope>NUCLEOTIDE SEQUENCE [LARGE SCALE GENOMIC DNA]</scope>
    <source>
        <strain evidence="3 4">DSM 19867</strain>
    </source>
</reference>
<dbReference type="EMBL" id="JAASRM010000001">
    <property type="protein sequence ID" value="NIK90468.1"/>
    <property type="molecule type" value="Genomic_DNA"/>
</dbReference>
<feature type="compositionally biased region" description="Basic and acidic residues" evidence="1">
    <location>
        <begin position="470"/>
        <end position="500"/>
    </location>
</feature>
<keyword evidence="2" id="KW-0732">Signal</keyword>
<feature type="compositionally biased region" description="Pro residues" evidence="1">
    <location>
        <begin position="351"/>
        <end position="362"/>
    </location>
</feature>
<evidence type="ECO:0000313" key="3">
    <source>
        <dbReference type="EMBL" id="NIK90468.1"/>
    </source>
</evidence>
<keyword evidence="4" id="KW-1185">Reference proteome</keyword>
<protein>
    <submittedName>
        <fullName evidence="3">Uncharacterized protein</fullName>
    </submittedName>
</protein>
<dbReference type="InterPro" id="IPR046535">
    <property type="entry name" value="DUF6600"/>
</dbReference>
<dbReference type="Proteomes" id="UP000570514">
    <property type="component" value="Unassembled WGS sequence"/>
</dbReference>
<sequence>MRNLSKVRFLVSTLALLPAATLPFISPAKAQFAASISFDSFHDELSHYGSWLYSDRWGMVWQPADMPDDFRPYYTSGHWVFTEDYGWYWTSNYPWGDIAFHYGRWVADPDDGWLWVPGYTWSPGWVVWRQNPTYVGWMPMPPDPYFLDRHSGSSFEFSYSSGVEHISFGWSDATFGYRRWYGPDYDDRRFAANWVFLSPGHMADHDYRPVIVNDPVRVTTIIHQTQNITNYTVVNNYVVNKSVDVHVVERGGGRPVEVMRARDVIRRPALIASLDAGRQARMAAREMAPIGNGIAHSAPPPPPRVVERLSAEPAMFHGRPPAHLFTRANIVTPAAQAKFQGAPEQGHPEQGHPPPNHPPADFRPPDRRPQDVQQPEHRPEAMQDRHQPDAMRGEPPRDREMTPPQRDRNRFSPPERQHPIDTPMVRTPPPTRDDMMRPPHERPAARPEGQMEHHREGPPPQNHVAPHPSPKPEAHRPPPERPREERDREERGKDKEHRPE</sequence>
<feature type="chain" id="PRO_5032358705" evidence="2">
    <location>
        <begin position="31"/>
        <end position="500"/>
    </location>
</feature>
<feature type="signal peptide" evidence="2">
    <location>
        <begin position="1"/>
        <end position="30"/>
    </location>
</feature>
<name>A0A846N3B3_9PROT</name>